<feature type="compositionally biased region" description="Basic and acidic residues" evidence="1">
    <location>
        <begin position="162"/>
        <end position="175"/>
    </location>
</feature>
<accession>A0A376ACG4</accession>
<dbReference type="InterPro" id="IPR011992">
    <property type="entry name" value="EF-hand-dom_pair"/>
</dbReference>
<keyword evidence="2" id="KW-0732">Signal</keyword>
<feature type="domain" description="EF-hand" evidence="3">
    <location>
        <begin position="59"/>
        <end position="94"/>
    </location>
</feature>
<dbReference type="SMART" id="SM00054">
    <property type="entry name" value="EFh"/>
    <property type="match status" value="3"/>
</dbReference>
<feature type="domain" description="EF-hand" evidence="3">
    <location>
        <begin position="240"/>
        <end position="265"/>
    </location>
</feature>
<dbReference type="OrthoDB" id="8404005at2"/>
<gene>
    <name evidence="4" type="ORF">RHIZ70_1267</name>
</gene>
<dbReference type="PROSITE" id="PS00018">
    <property type="entry name" value="EF_HAND_1"/>
    <property type="match status" value="2"/>
</dbReference>
<evidence type="ECO:0000313" key="5">
    <source>
        <dbReference type="Proteomes" id="UP000254764"/>
    </source>
</evidence>
<feature type="chain" id="PRO_5016837690" description="EF-hand domain-containing protein" evidence="2">
    <location>
        <begin position="24"/>
        <end position="273"/>
    </location>
</feature>
<dbReference type="Gene3D" id="1.10.238.10">
    <property type="entry name" value="EF-hand"/>
    <property type="match status" value="2"/>
</dbReference>
<dbReference type="Proteomes" id="UP000254764">
    <property type="component" value="Unassembled WGS sequence"/>
</dbReference>
<keyword evidence="5" id="KW-1185">Reference proteome</keyword>
<dbReference type="SUPFAM" id="SSF47473">
    <property type="entry name" value="EF-hand"/>
    <property type="match status" value="1"/>
</dbReference>
<protein>
    <recommendedName>
        <fullName evidence="3">EF-hand domain-containing protein</fullName>
    </recommendedName>
</protein>
<feature type="compositionally biased region" description="Gly residues" evidence="1">
    <location>
        <begin position="203"/>
        <end position="212"/>
    </location>
</feature>
<feature type="compositionally biased region" description="Gly residues" evidence="1">
    <location>
        <begin position="109"/>
        <end position="141"/>
    </location>
</feature>
<reference evidence="5" key="1">
    <citation type="submission" date="2018-07" db="EMBL/GenBank/DDBJ databases">
        <authorList>
            <person name="Peiro R."/>
            <person name="Begona"/>
            <person name="Cbmso G."/>
            <person name="Lopez M."/>
            <person name="Gonzalez S."/>
        </authorList>
    </citation>
    <scope>NUCLEOTIDE SEQUENCE [LARGE SCALE GENOMIC DNA]</scope>
</reference>
<evidence type="ECO:0000256" key="2">
    <source>
        <dbReference type="SAM" id="SignalP"/>
    </source>
</evidence>
<dbReference type="InterPro" id="IPR002048">
    <property type="entry name" value="EF_hand_dom"/>
</dbReference>
<evidence type="ECO:0000259" key="3">
    <source>
        <dbReference type="PROSITE" id="PS50222"/>
    </source>
</evidence>
<dbReference type="RefSeq" id="WP_115668621.1">
    <property type="nucleotide sequence ID" value="NZ_UEYP01000001.1"/>
</dbReference>
<feature type="compositionally biased region" description="Low complexity" evidence="1">
    <location>
        <begin position="93"/>
        <end position="108"/>
    </location>
</feature>
<sequence>MTGKTLTLAAIVGGLLIGTSATAVLARQDMGRGPGGAGMFVRMLQEFDTNKDGKIAKDEATAARDKMFATVDADNDGVLTPGEFRKHREAMRAARQAEMQANAPAQNGQGQGNGPAVGQGQGQGQGQGNGPGAGQGQGPQDGSGPMNAEPPRDGTGNQFGWNRDDDRGPRGERGQHHGWGRGWDDEDGPRPGKHHGMRDGERGPGMGRGGPMGEQMGQRGPGGMMRMADTDENGQISKEEATAVADKMFTQMDTDKDGFITADDLPKRGFWGR</sequence>
<dbReference type="PROSITE" id="PS50222">
    <property type="entry name" value="EF_HAND_2"/>
    <property type="match status" value="2"/>
</dbReference>
<name>A0A376ACG4_9HYPH</name>
<evidence type="ECO:0000256" key="1">
    <source>
        <dbReference type="SAM" id="MobiDB-lite"/>
    </source>
</evidence>
<feature type="region of interest" description="Disordered" evidence="1">
    <location>
        <begin position="88"/>
        <end position="229"/>
    </location>
</feature>
<dbReference type="EMBL" id="UEYP01000001">
    <property type="protein sequence ID" value="SSC65559.1"/>
    <property type="molecule type" value="Genomic_DNA"/>
</dbReference>
<dbReference type="InterPro" id="IPR018247">
    <property type="entry name" value="EF_Hand_1_Ca_BS"/>
</dbReference>
<proteinExistence type="predicted"/>
<evidence type="ECO:0000313" key="4">
    <source>
        <dbReference type="EMBL" id="SSC65559.1"/>
    </source>
</evidence>
<dbReference type="AlphaFoldDB" id="A0A376ACG4"/>
<dbReference type="Pfam" id="PF13202">
    <property type="entry name" value="EF-hand_5"/>
    <property type="match status" value="4"/>
</dbReference>
<dbReference type="GO" id="GO:0005509">
    <property type="term" value="F:calcium ion binding"/>
    <property type="evidence" value="ECO:0007669"/>
    <property type="project" value="InterPro"/>
</dbReference>
<organism evidence="4 5">
    <name type="scientific">Ciceribacter selenitireducens ATCC BAA-1503</name>
    <dbReference type="NCBI Taxonomy" id="1336235"/>
    <lineage>
        <taxon>Bacteria</taxon>
        <taxon>Pseudomonadati</taxon>
        <taxon>Pseudomonadota</taxon>
        <taxon>Alphaproteobacteria</taxon>
        <taxon>Hyphomicrobiales</taxon>
        <taxon>Rhizobiaceae</taxon>
        <taxon>Ciceribacter</taxon>
    </lineage>
</organism>
<feature type="signal peptide" evidence="2">
    <location>
        <begin position="1"/>
        <end position="23"/>
    </location>
</feature>